<protein>
    <recommendedName>
        <fullName evidence="5">DUF5683 domain-containing protein</fullName>
    </recommendedName>
</protein>
<dbReference type="EMBL" id="RJJD01000008">
    <property type="protein sequence ID" value="RNI25878.1"/>
    <property type="molecule type" value="Genomic_DNA"/>
</dbReference>
<evidence type="ECO:0000313" key="4">
    <source>
        <dbReference type="Proteomes" id="UP000272117"/>
    </source>
</evidence>
<evidence type="ECO:0000256" key="2">
    <source>
        <dbReference type="SAM" id="SignalP"/>
    </source>
</evidence>
<keyword evidence="4" id="KW-1185">Reference proteome</keyword>
<feature type="transmembrane region" description="Helical" evidence="1">
    <location>
        <begin position="59"/>
        <end position="76"/>
    </location>
</feature>
<dbReference type="AlphaFoldDB" id="A0A3M9MMI3"/>
<dbReference type="OrthoDB" id="893712at2"/>
<keyword evidence="1" id="KW-1133">Transmembrane helix</keyword>
<name>A0A3M9MMI3_9BACT</name>
<evidence type="ECO:0008006" key="5">
    <source>
        <dbReference type="Google" id="ProtNLM"/>
    </source>
</evidence>
<gene>
    <name evidence="3" type="ORF">EFB08_13615</name>
</gene>
<comment type="caution">
    <text evidence="3">The sequence shown here is derived from an EMBL/GenBank/DDBJ whole genome shotgun (WGS) entry which is preliminary data.</text>
</comment>
<sequence>MRKLILVLLALTISYGGMAQATLALATKPTVTPQSINLSLPSLPQETNPYTYKKRADRFLLVGLGLNIASAGYYLMAPGLYKKPYDPTLEYRYALEAAARTDPAAFQQLSNEYKQAMVVYHQKSGERDKKVRNARAAFASAFTLGMAFDVAAIFTFKKGRQ</sequence>
<proteinExistence type="predicted"/>
<feature type="transmembrane region" description="Helical" evidence="1">
    <location>
        <begin position="136"/>
        <end position="156"/>
    </location>
</feature>
<keyword evidence="2" id="KW-0732">Signal</keyword>
<evidence type="ECO:0000256" key="1">
    <source>
        <dbReference type="SAM" id="Phobius"/>
    </source>
</evidence>
<reference evidence="3 4" key="1">
    <citation type="submission" date="2018-11" db="EMBL/GenBank/DDBJ databases">
        <title>Rufibacter latericius sp. nov., isolated from water in Baiyang Lake.</title>
        <authorList>
            <person name="Yang Y."/>
        </authorList>
    </citation>
    <scope>NUCLEOTIDE SEQUENCE [LARGE SCALE GENOMIC DNA]</scope>
    <source>
        <strain evidence="3 4">R-22-1c-1</strain>
    </source>
</reference>
<dbReference type="Proteomes" id="UP000272117">
    <property type="component" value="Unassembled WGS sequence"/>
</dbReference>
<organism evidence="3 4">
    <name type="scientific">Rufibacter latericius</name>
    <dbReference type="NCBI Taxonomy" id="2487040"/>
    <lineage>
        <taxon>Bacteria</taxon>
        <taxon>Pseudomonadati</taxon>
        <taxon>Bacteroidota</taxon>
        <taxon>Cytophagia</taxon>
        <taxon>Cytophagales</taxon>
        <taxon>Hymenobacteraceae</taxon>
        <taxon>Rufibacter</taxon>
    </lineage>
</organism>
<feature type="signal peptide" evidence="2">
    <location>
        <begin position="1"/>
        <end position="19"/>
    </location>
</feature>
<dbReference type="RefSeq" id="WP_123127500.1">
    <property type="nucleotide sequence ID" value="NZ_RJJD01000008.1"/>
</dbReference>
<feature type="chain" id="PRO_5018252727" description="DUF5683 domain-containing protein" evidence="2">
    <location>
        <begin position="20"/>
        <end position="161"/>
    </location>
</feature>
<evidence type="ECO:0000313" key="3">
    <source>
        <dbReference type="EMBL" id="RNI25878.1"/>
    </source>
</evidence>
<accession>A0A3M9MMI3</accession>
<keyword evidence="1" id="KW-0812">Transmembrane</keyword>
<keyword evidence="1" id="KW-0472">Membrane</keyword>